<feature type="region of interest" description="Disordered" evidence="2">
    <location>
        <begin position="1"/>
        <end position="102"/>
    </location>
</feature>
<dbReference type="GeneID" id="87831853"/>
<reference evidence="3" key="2">
    <citation type="submission" date="2023-05" db="EMBL/GenBank/DDBJ databases">
        <authorList>
            <consortium name="Lawrence Berkeley National Laboratory"/>
            <person name="Steindorff A."/>
            <person name="Hensen N."/>
            <person name="Bonometti L."/>
            <person name="Westerberg I."/>
            <person name="Brannstrom I.O."/>
            <person name="Guillou S."/>
            <person name="Cros-Aarteil S."/>
            <person name="Calhoun S."/>
            <person name="Haridas S."/>
            <person name="Kuo A."/>
            <person name="Mondo S."/>
            <person name="Pangilinan J."/>
            <person name="Riley R."/>
            <person name="Labutti K."/>
            <person name="Andreopoulos B."/>
            <person name="Lipzen A."/>
            <person name="Chen C."/>
            <person name="Yanf M."/>
            <person name="Daum C."/>
            <person name="Ng V."/>
            <person name="Clum A."/>
            <person name="Ohm R."/>
            <person name="Martin F."/>
            <person name="Silar P."/>
            <person name="Natvig D."/>
            <person name="Lalanne C."/>
            <person name="Gautier V."/>
            <person name="Ament-Velasquez S.L."/>
            <person name="Kruys A."/>
            <person name="Hutchinson M.I."/>
            <person name="Powell A.J."/>
            <person name="Barry K."/>
            <person name="Miller A.N."/>
            <person name="Grigoriev I.V."/>
            <person name="Debuchy R."/>
            <person name="Gladieux P."/>
            <person name="Thoren M.H."/>
            <person name="Johannesson H."/>
        </authorList>
    </citation>
    <scope>NUCLEOTIDE SEQUENCE</scope>
    <source>
        <strain evidence="3">CBS 731.68</strain>
    </source>
</reference>
<dbReference type="AlphaFoldDB" id="A0AAN6Z6G6"/>
<dbReference type="Proteomes" id="UP001302602">
    <property type="component" value="Unassembled WGS sequence"/>
</dbReference>
<feature type="region of interest" description="Disordered" evidence="2">
    <location>
        <begin position="275"/>
        <end position="310"/>
    </location>
</feature>
<feature type="compositionally biased region" description="Low complexity" evidence="2">
    <location>
        <begin position="388"/>
        <end position="402"/>
    </location>
</feature>
<feature type="coiled-coil region" evidence="1">
    <location>
        <begin position="329"/>
        <end position="356"/>
    </location>
</feature>
<feature type="region of interest" description="Disordered" evidence="2">
    <location>
        <begin position="195"/>
        <end position="252"/>
    </location>
</feature>
<feature type="region of interest" description="Disordered" evidence="2">
    <location>
        <begin position="131"/>
        <end position="165"/>
    </location>
</feature>
<feature type="compositionally biased region" description="Low complexity" evidence="2">
    <location>
        <begin position="131"/>
        <end position="147"/>
    </location>
</feature>
<dbReference type="EMBL" id="MU853224">
    <property type="protein sequence ID" value="KAK4126832.1"/>
    <property type="molecule type" value="Genomic_DNA"/>
</dbReference>
<reference evidence="3" key="1">
    <citation type="journal article" date="2023" name="Mol. Phylogenet. Evol.">
        <title>Genome-scale phylogeny and comparative genomics of the fungal order Sordariales.</title>
        <authorList>
            <person name="Hensen N."/>
            <person name="Bonometti L."/>
            <person name="Westerberg I."/>
            <person name="Brannstrom I.O."/>
            <person name="Guillou S."/>
            <person name="Cros-Aarteil S."/>
            <person name="Calhoun S."/>
            <person name="Haridas S."/>
            <person name="Kuo A."/>
            <person name="Mondo S."/>
            <person name="Pangilinan J."/>
            <person name="Riley R."/>
            <person name="LaButti K."/>
            <person name="Andreopoulos B."/>
            <person name="Lipzen A."/>
            <person name="Chen C."/>
            <person name="Yan M."/>
            <person name="Daum C."/>
            <person name="Ng V."/>
            <person name="Clum A."/>
            <person name="Steindorff A."/>
            <person name="Ohm R.A."/>
            <person name="Martin F."/>
            <person name="Silar P."/>
            <person name="Natvig D.O."/>
            <person name="Lalanne C."/>
            <person name="Gautier V."/>
            <person name="Ament-Velasquez S.L."/>
            <person name="Kruys A."/>
            <person name="Hutchinson M.I."/>
            <person name="Powell A.J."/>
            <person name="Barry K."/>
            <person name="Miller A.N."/>
            <person name="Grigoriev I.V."/>
            <person name="Debuchy R."/>
            <person name="Gladieux P."/>
            <person name="Hiltunen Thoren M."/>
            <person name="Johannesson H."/>
        </authorList>
    </citation>
    <scope>NUCLEOTIDE SEQUENCE</scope>
    <source>
        <strain evidence="3">CBS 731.68</strain>
    </source>
</reference>
<feature type="region of interest" description="Disordered" evidence="2">
    <location>
        <begin position="359"/>
        <end position="417"/>
    </location>
</feature>
<feature type="compositionally biased region" description="Polar residues" evidence="2">
    <location>
        <begin position="223"/>
        <end position="239"/>
    </location>
</feature>
<keyword evidence="4" id="KW-1185">Reference proteome</keyword>
<evidence type="ECO:0000256" key="2">
    <source>
        <dbReference type="SAM" id="MobiDB-lite"/>
    </source>
</evidence>
<feature type="compositionally biased region" description="Basic residues" evidence="2">
    <location>
        <begin position="408"/>
        <end position="417"/>
    </location>
</feature>
<gene>
    <name evidence="3" type="ORF">N657DRAFT_661168</name>
</gene>
<dbReference type="PANTHER" id="PTHR39610:SF1">
    <property type="match status" value="1"/>
</dbReference>
<keyword evidence="1" id="KW-0175">Coiled coil</keyword>
<protein>
    <submittedName>
        <fullName evidence="3">Uncharacterized protein</fullName>
    </submittedName>
</protein>
<evidence type="ECO:0000313" key="3">
    <source>
        <dbReference type="EMBL" id="KAK4126832.1"/>
    </source>
</evidence>
<name>A0AAN6Z6G6_9PEZI</name>
<feature type="compositionally biased region" description="Basic and acidic residues" evidence="2">
    <location>
        <begin position="378"/>
        <end position="387"/>
    </location>
</feature>
<accession>A0AAN6Z6G6</accession>
<dbReference type="RefSeq" id="XP_062650603.1">
    <property type="nucleotide sequence ID" value="XM_062795084.1"/>
</dbReference>
<feature type="compositionally biased region" description="Polar residues" evidence="2">
    <location>
        <begin position="27"/>
        <end position="37"/>
    </location>
</feature>
<dbReference type="PANTHER" id="PTHR39610">
    <property type="entry name" value="BZIP DOMAIN-CONTAINING PROTEIN-RELATED"/>
    <property type="match status" value="1"/>
</dbReference>
<proteinExistence type="predicted"/>
<sequence>MASLLASPLCATTPDPNSVPPSPHPLASSSRRASSHQMPHPPAPGSPSLNILPWNRSALNTSSSLPSPHIPPGSSFPGPSMVDNTGVGPGPGPLRHPRPLTAADLHLQLEKEQEAVVNRLTRELSLLRAAQNASVVSNASSTSASASGTEPGQPCSDNAQPALGTSHYQPIRHHRTSSSASARSLTANAGSVSTTSLAGISSPAPVRPTAQPPIAITGGGVSLSRQNSGASHRSRTGSPSPAPRSLSGSYTTHHHYVSEPSYFTAAPPRMMRIHSSQSQSGTNTTNTPALATPASTMTATTTTTTSELSPGILPATTRYEETALRRAEFEEIKQENEALRRRVRELEKLVREAALLKEGGAGWGPNQTQIQSQGEGQGGRREGERSRAVSSEELLVGESAASGGVGRGRGRGTGREW</sequence>
<comment type="caution">
    <text evidence="3">The sequence shown here is derived from an EMBL/GenBank/DDBJ whole genome shotgun (WGS) entry which is preliminary data.</text>
</comment>
<evidence type="ECO:0000313" key="4">
    <source>
        <dbReference type="Proteomes" id="UP001302602"/>
    </source>
</evidence>
<feature type="compositionally biased region" description="Low complexity" evidence="2">
    <location>
        <begin position="275"/>
        <end position="306"/>
    </location>
</feature>
<feature type="compositionally biased region" description="Polar residues" evidence="2">
    <location>
        <begin position="57"/>
        <end position="66"/>
    </location>
</feature>
<evidence type="ECO:0000256" key="1">
    <source>
        <dbReference type="SAM" id="Coils"/>
    </source>
</evidence>
<organism evidence="3 4">
    <name type="scientific">Parathielavia appendiculata</name>
    <dbReference type="NCBI Taxonomy" id="2587402"/>
    <lineage>
        <taxon>Eukaryota</taxon>
        <taxon>Fungi</taxon>
        <taxon>Dikarya</taxon>
        <taxon>Ascomycota</taxon>
        <taxon>Pezizomycotina</taxon>
        <taxon>Sordariomycetes</taxon>
        <taxon>Sordariomycetidae</taxon>
        <taxon>Sordariales</taxon>
        <taxon>Chaetomiaceae</taxon>
        <taxon>Parathielavia</taxon>
    </lineage>
</organism>